<dbReference type="Proteomes" id="UP001597544">
    <property type="component" value="Unassembled WGS sequence"/>
</dbReference>
<evidence type="ECO:0000313" key="2">
    <source>
        <dbReference type="Proteomes" id="UP001597544"/>
    </source>
</evidence>
<evidence type="ECO:0000313" key="1">
    <source>
        <dbReference type="EMBL" id="MFD2516113.1"/>
    </source>
</evidence>
<dbReference type="EMBL" id="JBHULU010000037">
    <property type="protein sequence ID" value="MFD2516113.1"/>
    <property type="molecule type" value="Genomic_DNA"/>
</dbReference>
<organism evidence="1 2">
    <name type="scientific">Pontibacter locisalis</name>
    <dbReference type="NCBI Taxonomy" id="1719035"/>
    <lineage>
        <taxon>Bacteria</taxon>
        <taxon>Pseudomonadati</taxon>
        <taxon>Bacteroidota</taxon>
        <taxon>Cytophagia</taxon>
        <taxon>Cytophagales</taxon>
        <taxon>Hymenobacteraceae</taxon>
        <taxon>Pontibacter</taxon>
    </lineage>
</organism>
<gene>
    <name evidence="1" type="ORF">ACFSRY_19735</name>
</gene>
<keyword evidence="2" id="KW-1185">Reference proteome</keyword>
<accession>A0ABW5IRY7</accession>
<dbReference type="RefSeq" id="WP_377512285.1">
    <property type="nucleotide sequence ID" value="NZ_JBHULU010000037.1"/>
</dbReference>
<reference evidence="2" key="1">
    <citation type="journal article" date="2019" name="Int. J. Syst. Evol. Microbiol.">
        <title>The Global Catalogue of Microorganisms (GCM) 10K type strain sequencing project: providing services to taxonomists for standard genome sequencing and annotation.</title>
        <authorList>
            <consortium name="The Broad Institute Genomics Platform"/>
            <consortium name="The Broad Institute Genome Sequencing Center for Infectious Disease"/>
            <person name="Wu L."/>
            <person name="Ma J."/>
        </authorList>
    </citation>
    <scope>NUCLEOTIDE SEQUENCE [LARGE SCALE GENOMIC DNA]</scope>
    <source>
        <strain evidence="2">KCTC 42498</strain>
    </source>
</reference>
<protein>
    <submittedName>
        <fullName evidence="1">Uncharacterized protein</fullName>
    </submittedName>
</protein>
<comment type="caution">
    <text evidence="1">The sequence shown here is derived from an EMBL/GenBank/DDBJ whole genome shotgun (WGS) entry which is preliminary data.</text>
</comment>
<sequence length="43" mass="4537">MHFACITIELTADGVALVVVDLLFLHLIAGEGLSTRAALDVMP</sequence>
<name>A0ABW5IRY7_9BACT</name>
<proteinExistence type="predicted"/>